<evidence type="ECO:0000259" key="6">
    <source>
        <dbReference type="Pfam" id="PF06305"/>
    </source>
</evidence>
<keyword evidence="1" id="KW-1003">Cell membrane</keyword>
<dbReference type="Proteomes" id="UP000242886">
    <property type="component" value="Chromosome SDENCHOL"/>
</dbReference>
<dbReference type="AlphaFoldDB" id="A0A7Z7MVM6"/>
<evidence type="ECO:0000313" key="7">
    <source>
        <dbReference type="EMBL" id="SMB27692.1"/>
    </source>
</evidence>
<reference evidence="7" key="1">
    <citation type="submission" date="2017-03" db="EMBL/GenBank/DDBJ databases">
        <authorList>
            <consortium name="AG Boll"/>
        </authorList>
    </citation>
    <scope>NUCLEOTIDE SEQUENCE [LARGE SCALE GENOMIC DNA]</scope>
    <source>
        <strain evidence="7">Chol</strain>
    </source>
</reference>
<keyword evidence="4 5" id="KW-0472">Membrane</keyword>
<accession>A0A7Z7MVM6</accession>
<keyword evidence="8" id="KW-1185">Reference proteome</keyword>
<name>A0A7Z7MVM6_9PROT</name>
<feature type="domain" description="Lipopolysaccharide assembly protein A" evidence="6">
    <location>
        <begin position="22"/>
        <end position="79"/>
    </location>
</feature>
<organism evidence="7 8">
    <name type="scientific">Sterolibacterium denitrificans</name>
    <dbReference type="NCBI Taxonomy" id="157592"/>
    <lineage>
        <taxon>Bacteria</taxon>
        <taxon>Pseudomonadati</taxon>
        <taxon>Pseudomonadota</taxon>
        <taxon>Betaproteobacteria</taxon>
        <taxon>Nitrosomonadales</taxon>
        <taxon>Sterolibacteriaceae</taxon>
        <taxon>Sterolibacterium</taxon>
    </lineage>
</organism>
<dbReference type="EMBL" id="LT837803">
    <property type="protein sequence ID" value="SMB27692.1"/>
    <property type="molecule type" value="Genomic_DNA"/>
</dbReference>
<evidence type="ECO:0000256" key="4">
    <source>
        <dbReference type="ARBA" id="ARBA00023136"/>
    </source>
</evidence>
<dbReference type="InterPro" id="IPR010445">
    <property type="entry name" value="LapA_dom"/>
</dbReference>
<feature type="transmembrane region" description="Helical" evidence="5">
    <location>
        <begin position="39"/>
        <end position="65"/>
    </location>
</feature>
<dbReference type="GO" id="GO:0005886">
    <property type="term" value="C:plasma membrane"/>
    <property type="evidence" value="ECO:0007669"/>
    <property type="project" value="InterPro"/>
</dbReference>
<keyword evidence="3 5" id="KW-1133">Transmembrane helix</keyword>
<dbReference type="RefSeq" id="WP_154716947.1">
    <property type="nucleotide sequence ID" value="NZ_LT837803.1"/>
</dbReference>
<evidence type="ECO:0000256" key="5">
    <source>
        <dbReference type="SAM" id="Phobius"/>
    </source>
</evidence>
<gene>
    <name evidence="7" type="ORF">SDENCHOL_20448</name>
</gene>
<evidence type="ECO:0000256" key="3">
    <source>
        <dbReference type="ARBA" id="ARBA00022989"/>
    </source>
</evidence>
<keyword evidence="2 5" id="KW-0812">Transmembrane</keyword>
<protein>
    <recommendedName>
        <fullName evidence="6">Lipopolysaccharide assembly protein A domain-containing protein</fullName>
    </recommendedName>
</protein>
<evidence type="ECO:0000313" key="8">
    <source>
        <dbReference type="Proteomes" id="UP000242886"/>
    </source>
</evidence>
<sequence>MRILVWSLRIIIFIVLFGLAIKNSGPVELRLYFDNAWQVALSLVILGSFIAGTVVGITAGLATMIRQRREISRLQDQLHVHEISQAHALRVAAGNHNPPADAPSTR</sequence>
<evidence type="ECO:0000256" key="2">
    <source>
        <dbReference type="ARBA" id="ARBA00022692"/>
    </source>
</evidence>
<proteinExistence type="predicted"/>
<evidence type="ECO:0000256" key="1">
    <source>
        <dbReference type="ARBA" id="ARBA00022475"/>
    </source>
</evidence>
<dbReference type="Pfam" id="PF06305">
    <property type="entry name" value="LapA_dom"/>
    <property type="match status" value="1"/>
</dbReference>